<evidence type="ECO:0000256" key="1">
    <source>
        <dbReference type="SAM" id="MobiDB-lite"/>
    </source>
</evidence>
<reference evidence="2" key="1">
    <citation type="submission" date="2023-01" db="EMBL/GenBank/DDBJ databases">
        <authorList>
            <person name="Van Ghelder C."/>
            <person name="Rancurel C."/>
        </authorList>
    </citation>
    <scope>NUCLEOTIDE SEQUENCE</scope>
    <source>
        <strain evidence="2">CNCM I-4278</strain>
    </source>
</reference>
<organism evidence="2 3">
    <name type="scientific">Periconia digitata</name>
    <dbReference type="NCBI Taxonomy" id="1303443"/>
    <lineage>
        <taxon>Eukaryota</taxon>
        <taxon>Fungi</taxon>
        <taxon>Dikarya</taxon>
        <taxon>Ascomycota</taxon>
        <taxon>Pezizomycotina</taxon>
        <taxon>Dothideomycetes</taxon>
        <taxon>Pleosporomycetidae</taxon>
        <taxon>Pleosporales</taxon>
        <taxon>Massarineae</taxon>
        <taxon>Periconiaceae</taxon>
        <taxon>Periconia</taxon>
    </lineage>
</organism>
<accession>A0A9W4UNR4</accession>
<feature type="compositionally biased region" description="Polar residues" evidence="1">
    <location>
        <begin position="163"/>
        <end position="175"/>
    </location>
</feature>
<name>A0A9W4UNR4_9PLEO</name>
<feature type="compositionally biased region" description="Polar residues" evidence="1">
    <location>
        <begin position="72"/>
        <end position="84"/>
    </location>
</feature>
<feature type="compositionally biased region" description="Pro residues" evidence="1">
    <location>
        <begin position="1"/>
        <end position="28"/>
    </location>
</feature>
<feature type="region of interest" description="Disordered" evidence="1">
    <location>
        <begin position="1"/>
        <end position="185"/>
    </location>
</feature>
<dbReference type="EMBL" id="CAOQHR010000010">
    <property type="protein sequence ID" value="CAI6340103.1"/>
    <property type="molecule type" value="Genomic_DNA"/>
</dbReference>
<feature type="compositionally biased region" description="Polar residues" evidence="1">
    <location>
        <begin position="92"/>
        <end position="104"/>
    </location>
</feature>
<feature type="compositionally biased region" description="Polar residues" evidence="1">
    <location>
        <begin position="428"/>
        <end position="438"/>
    </location>
</feature>
<dbReference type="Proteomes" id="UP001152607">
    <property type="component" value="Unassembled WGS sequence"/>
</dbReference>
<comment type="caution">
    <text evidence="2">The sequence shown here is derived from an EMBL/GenBank/DDBJ whole genome shotgun (WGS) entry which is preliminary data.</text>
</comment>
<proteinExistence type="predicted"/>
<sequence length="524" mass="56888">MSAIPPRPSSAPIPAKPSPPKPKPPPRVIPAASFHSPASSRKEDDDDDDQRDTLAPYSPQPIRVGYHAPRFSQASIERQLNQGVPTPRRARQASSIHPSLSSSRADSRHKSTPSNDSQRHMASNPFEKVSRKRRPRREPGSSHTKSQNAPRFAPGPQHPVGGQDQSEMMSGNNNPHDAHNYGQYTSLQPPAAYGTYPTLQTFIDYLDHLYATAPTAQDREVIRKTLVPPELLSRYPEFQGEVSYQPTMAPVASHYGQNQGDLSYQSMASQYGQNQGNLSHQPAITASPTYAIAPQHGQAQSSHMQHPFMTAPPSSFLAPQAFQAPTQQMAPTPTPFQPGASYWARQNPNPTNAFAGTADISTNQKSGLSAASPAFLPRSIYPAQPYPEQGDAPMIPEVKTTSPTKSELKPKAESVPVGFGHSPGGRSASPSQVKTTASIPDPNIPFRIPDQVRAVEAPGATVQAEGSGFQGTEGDGFPPAEHFVPSFLLDGGAFAEAESRRDTWYCQFCGRECFWNHDDDDYDA</sequence>
<dbReference type="AlphaFoldDB" id="A0A9W4UNR4"/>
<gene>
    <name evidence="2" type="ORF">PDIGIT_LOCUS13273</name>
</gene>
<evidence type="ECO:0000313" key="2">
    <source>
        <dbReference type="EMBL" id="CAI6340103.1"/>
    </source>
</evidence>
<feature type="region of interest" description="Disordered" evidence="1">
    <location>
        <begin position="401"/>
        <end position="443"/>
    </location>
</feature>
<evidence type="ECO:0000313" key="3">
    <source>
        <dbReference type="Proteomes" id="UP001152607"/>
    </source>
</evidence>
<protein>
    <submittedName>
        <fullName evidence="2">Uncharacterized protein</fullName>
    </submittedName>
</protein>
<keyword evidence="3" id="KW-1185">Reference proteome</keyword>